<protein>
    <recommendedName>
        <fullName evidence="5">DUF148 domain-containing protein</fullName>
    </recommendedName>
</protein>
<feature type="chain" id="PRO_5003708663" description="DUF148 domain-containing protein" evidence="2">
    <location>
        <begin position="21"/>
        <end position="245"/>
    </location>
</feature>
<name>I7CFN3_MYCHA</name>
<feature type="compositionally biased region" description="Polar residues" evidence="1">
    <location>
        <begin position="190"/>
        <end position="209"/>
    </location>
</feature>
<gene>
    <name evidence="3" type="ordered locus">MHLP_02205</name>
</gene>
<evidence type="ECO:0000256" key="1">
    <source>
        <dbReference type="SAM" id="MobiDB-lite"/>
    </source>
</evidence>
<dbReference type="EMBL" id="CP003731">
    <property type="protein sequence ID" value="AFO52021.1"/>
    <property type="molecule type" value="Genomic_DNA"/>
</dbReference>
<reference evidence="4" key="2">
    <citation type="submission" date="2012-07" db="EMBL/GenBank/DDBJ databases">
        <title>Complete genome sequence of 'Candidatus Mycoplasma haemolamae'.</title>
        <authorList>
            <person name="Guimaraes A.M.S."/>
            <person name="Toth B."/>
            <person name="Santos A.P."/>
            <person name="Nascimento N.C."/>
            <person name="Sojka J.E."/>
            <person name="Messick J.B."/>
        </authorList>
    </citation>
    <scope>NUCLEOTIDE SEQUENCE [LARGE SCALE GENOMIC DNA]</scope>
    <source>
        <strain evidence="4">Purdue</strain>
    </source>
</reference>
<dbReference type="KEGG" id="mhl:MHLP_02205"/>
<accession>I7CFN3</accession>
<sequence length="245" mass="28415">MVFLTKAFLAALVAGGTAGASYGTYYAVTADSSDMNETIQSLKQLLDKHGITKLAEELKGLQDKPEELMKKYQEWHQKNGENFMNDIGKSYLEVYQKMSDEDLRYMKEKFEDMRIEMRNNIPQLSDIDASKTFEEWRSAFDDWSKKQEEVLKKHYPDYQGDFQMDLGSSRFDPFYRFTHSLPSVIPTMGSLDSHQPNHLRGTTHTINSTDQERSQKGDLGYYGPYSSSPYYGYPSYTRRGNYMSY</sequence>
<dbReference type="Proteomes" id="UP000006502">
    <property type="component" value="Chromosome"/>
</dbReference>
<evidence type="ECO:0000313" key="3">
    <source>
        <dbReference type="EMBL" id="AFO52021.1"/>
    </source>
</evidence>
<evidence type="ECO:0000256" key="2">
    <source>
        <dbReference type="SAM" id="SignalP"/>
    </source>
</evidence>
<keyword evidence="4" id="KW-1185">Reference proteome</keyword>
<feature type="signal peptide" evidence="2">
    <location>
        <begin position="1"/>
        <end position="20"/>
    </location>
</feature>
<reference evidence="3 4" key="1">
    <citation type="journal article" date="2012" name="J. Bacteriol.">
        <title>Genome Sequence of "Candidatus Mycoplasma haemolamae" Strain Purdue, a Red Blood Cell Pathogen of Alpacas (Vicugna pacos) and Llamas (Lama glama).</title>
        <authorList>
            <person name="Guimaraes A.M."/>
            <person name="Toth B."/>
            <person name="Santos A.P."/>
            <person name="do Nascimento N.C."/>
            <person name="Kritchevsky J.E."/>
            <person name="Messick J.B."/>
        </authorList>
    </citation>
    <scope>NUCLEOTIDE SEQUENCE [LARGE SCALE GENOMIC DNA]</scope>
    <source>
        <strain evidence="3 4">Purdue</strain>
    </source>
</reference>
<evidence type="ECO:0008006" key="5">
    <source>
        <dbReference type="Google" id="ProtNLM"/>
    </source>
</evidence>
<dbReference type="AlphaFoldDB" id="I7CFN3"/>
<evidence type="ECO:0000313" key="4">
    <source>
        <dbReference type="Proteomes" id="UP000006502"/>
    </source>
</evidence>
<proteinExistence type="predicted"/>
<organism evidence="3 4">
    <name type="scientific">Mycoplasma haematolamae (strain Purdue)</name>
    <dbReference type="NCBI Taxonomy" id="1212765"/>
    <lineage>
        <taxon>Bacteria</taxon>
        <taxon>Bacillati</taxon>
        <taxon>Mycoplasmatota</taxon>
        <taxon>Mollicutes</taxon>
        <taxon>Mycoplasmataceae</taxon>
        <taxon>Mycoplasma</taxon>
    </lineage>
</organism>
<feature type="region of interest" description="Disordered" evidence="1">
    <location>
        <begin position="188"/>
        <end position="221"/>
    </location>
</feature>
<dbReference type="PATRIC" id="fig|1212765.3.peg.494"/>
<keyword evidence="2" id="KW-0732">Signal</keyword>
<dbReference type="HOGENOM" id="CLU_1132613_0_0_14"/>
<dbReference type="STRING" id="1212765.MHLP_02205"/>